<keyword evidence="2" id="KW-0238">DNA-binding</keyword>
<dbReference type="EMBL" id="JASJOS010000004">
    <property type="protein sequence ID" value="MDJ1481129.1"/>
    <property type="molecule type" value="Genomic_DNA"/>
</dbReference>
<sequence>MSDNSSLSGQSQTDQTPIRDLALFHYISDKQARRNQIFLQQNLITLLEQGEKVVHYANNATIITDSQFAILSSGNCLMTEKRPVDKSYRSTMLFFDNTVLTKFFLKYASSIEKISSKPSQSQEPFLVFEKDEFIRNYIASLRLIQSQTSSFSDKKIELKFEELMLHLFEKYPEEMLSFHIRSQEEYSDLELRKAVEQNITNNLTLEELAFLCHTSVSTFKRRFIKLYNITPRQYFLQRKMEIATSLLLQNEHPGEVFYKVGFENHSSFSQSFKQVYGISPKQFQQQKMTFSQQTLID</sequence>
<organism evidence="5 6">
    <name type="scientific">Xanthocytophaga flava</name>
    <dbReference type="NCBI Taxonomy" id="3048013"/>
    <lineage>
        <taxon>Bacteria</taxon>
        <taxon>Pseudomonadati</taxon>
        <taxon>Bacteroidota</taxon>
        <taxon>Cytophagia</taxon>
        <taxon>Cytophagales</taxon>
        <taxon>Rhodocytophagaceae</taxon>
        <taxon>Xanthocytophaga</taxon>
    </lineage>
</organism>
<dbReference type="InterPro" id="IPR009057">
    <property type="entry name" value="Homeodomain-like_sf"/>
</dbReference>
<comment type="caution">
    <text evidence="5">The sequence shown here is derived from an EMBL/GenBank/DDBJ whole genome shotgun (WGS) entry which is preliminary data.</text>
</comment>
<evidence type="ECO:0000259" key="4">
    <source>
        <dbReference type="PROSITE" id="PS01124"/>
    </source>
</evidence>
<dbReference type="PANTHER" id="PTHR43280:SF30">
    <property type="entry name" value="MMSAB OPERON REGULATORY PROTEIN"/>
    <property type="match status" value="1"/>
</dbReference>
<evidence type="ECO:0000313" key="5">
    <source>
        <dbReference type="EMBL" id="MDJ1481129.1"/>
    </source>
</evidence>
<name>A0AAE3U8W4_9BACT</name>
<dbReference type="GO" id="GO:0043565">
    <property type="term" value="F:sequence-specific DNA binding"/>
    <property type="evidence" value="ECO:0007669"/>
    <property type="project" value="InterPro"/>
</dbReference>
<proteinExistence type="predicted"/>
<evidence type="ECO:0000313" key="6">
    <source>
        <dbReference type="Proteomes" id="UP001241110"/>
    </source>
</evidence>
<dbReference type="Proteomes" id="UP001241110">
    <property type="component" value="Unassembled WGS sequence"/>
</dbReference>
<dbReference type="Gene3D" id="1.10.10.60">
    <property type="entry name" value="Homeodomain-like"/>
    <property type="match status" value="2"/>
</dbReference>
<dbReference type="InterPro" id="IPR018060">
    <property type="entry name" value="HTH_AraC"/>
</dbReference>
<dbReference type="SUPFAM" id="SSF46689">
    <property type="entry name" value="Homeodomain-like"/>
    <property type="match status" value="2"/>
</dbReference>
<dbReference type="Pfam" id="PF12833">
    <property type="entry name" value="HTH_18"/>
    <property type="match status" value="1"/>
</dbReference>
<dbReference type="AlphaFoldDB" id="A0AAE3U8W4"/>
<evidence type="ECO:0000256" key="2">
    <source>
        <dbReference type="ARBA" id="ARBA00023125"/>
    </source>
</evidence>
<accession>A0AAE3U8W4</accession>
<dbReference type="SMART" id="SM00342">
    <property type="entry name" value="HTH_ARAC"/>
    <property type="match status" value="1"/>
</dbReference>
<dbReference type="InterPro" id="IPR054015">
    <property type="entry name" value="ExsA-like_N"/>
</dbReference>
<evidence type="ECO:0000256" key="1">
    <source>
        <dbReference type="ARBA" id="ARBA00023015"/>
    </source>
</evidence>
<dbReference type="Pfam" id="PF22200">
    <property type="entry name" value="ExsA_N"/>
    <property type="match status" value="1"/>
</dbReference>
<gene>
    <name evidence="5" type="ORF">QNI16_11590</name>
</gene>
<dbReference type="PROSITE" id="PS01124">
    <property type="entry name" value="HTH_ARAC_FAMILY_2"/>
    <property type="match status" value="1"/>
</dbReference>
<evidence type="ECO:0000256" key="3">
    <source>
        <dbReference type="ARBA" id="ARBA00023163"/>
    </source>
</evidence>
<keyword evidence="3" id="KW-0804">Transcription</keyword>
<dbReference type="PANTHER" id="PTHR43280">
    <property type="entry name" value="ARAC-FAMILY TRANSCRIPTIONAL REGULATOR"/>
    <property type="match status" value="1"/>
</dbReference>
<feature type="domain" description="HTH araC/xylS-type" evidence="4">
    <location>
        <begin position="189"/>
        <end position="286"/>
    </location>
</feature>
<dbReference type="GO" id="GO:0003700">
    <property type="term" value="F:DNA-binding transcription factor activity"/>
    <property type="evidence" value="ECO:0007669"/>
    <property type="project" value="InterPro"/>
</dbReference>
<protein>
    <submittedName>
        <fullName evidence="5">AraC family transcriptional regulator</fullName>
    </submittedName>
</protein>
<dbReference type="RefSeq" id="WP_313978483.1">
    <property type="nucleotide sequence ID" value="NZ_JASJOS010000004.1"/>
</dbReference>
<keyword evidence="1" id="KW-0805">Transcription regulation</keyword>
<reference evidence="5" key="1">
    <citation type="submission" date="2023-05" db="EMBL/GenBank/DDBJ databases">
        <authorList>
            <person name="Zhang X."/>
        </authorList>
    </citation>
    <scope>NUCLEOTIDE SEQUENCE</scope>
    <source>
        <strain evidence="5">YF14B1</strain>
    </source>
</reference>